<organism evidence="7 8">
    <name type="scientific">Mangrovimicrobium sediminis</name>
    <dbReference type="NCBI Taxonomy" id="2562682"/>
    <lineage>
        <taxon>Bacteria</taxon>
        <taxon>Pseudomonadati</taxon>
        <taxon>Pseudomonadota</taxon>
        <taxon>Gammaproteobacteria</taxon>
        <taxon>Cellvibrionales</taxon>
        <taxon>Halieaceae</taxon>
        <taxon>Mangrovimicrobium</taxon>
    </lineage>
</organism>
<dbReference type="SUPFAM" id="SSF88946">
    <property type="entry name" value="Sigma2 domain of RNA polymerase sigma factors"/>
    <property type="match status" value="1"/>
</dbReference>
<dbReference type="NCBIfam" id="TIGR02937">
    <property type="entry name" value="sigma70-ECF"/>
    <property type="match status" value="1"/>
</dbReference>
<dbReference type="InterPro" id="IPR039425">
    <property type="entry name" value="RNA_pol_sigma-70-like"/>
</dbReference>
<proteinExistence type="inferred from homology"/>
<dbReference type="OrthoDB" id="9797134at2"/>
<evidence type="ECO:0000256" key="2">
    <source>
        <dbReference type="ARBA" id="ARBA00023015"/>
    </source>
</evidence>
<keyword evidence="8" id="KW-1185">Reference proteome</keyword>
<dbReference type="GO" id="GO:0006352">
    <property type="term" value="P:DNA-templated transcription initiation"/>
    <property type="evidence" value="ECO:0007669"/>
    <property type="project" value="InterPro"/>
</dbReference>
<evidence type="ECO:0000256" key="1">
    <source>
        <dbReference type="ARBA" id="ARBA00010641"/>
    </source>
</evidence>
<dbReference type="Gene3D" id="1.10.10.10">
    <property type="entry name" value="Winged helix-like DNA-binding domain superfamily/Winged helix DNA-binding domain"/>
    <property type="match status" value="1"/>
</dbReference>
<keyword evidence="2" id="KW-0805">Transcription regulation</keyword>
<reference evidence="7 8" key="1">
    <citation type="submission" date="2019-04" db="EMBL/GenBank/DDBJ databases">
        <title>Taxonomy of novel Haliea sp. from mangrove soil of West Coast of India.</title>
        <authorList>
            <person name="Verma A."/>
            <person name="Kumar P."/>
            <person name="Krishnamurthi S."/>
        </authorList>
    </citation>
    <scope>NUCLEOTIDE SEQUENCE [LARGE SCALE GENOMIC DNA]</scope>
    <source>
        <strain evidence="7 8">SAOS-164</strain>
    </source>
</reference>
<dbReference type="Pfam" id="PF04542">
    <property type="entry name" value="Sigma70_r2"/>
    <property type="match status" value="1"/>
</dbReference>
<evidence type="ECO:0000313" key="8">
    <source>
        <dbReference type="Proteomes" id="UP000298050"/>
    </source>
</evidence>
<comment type="similarity">
    <text evidence="1">Belongs to the sigma-70 factor family. ECF subfamily.</text>
</comment>
<dbReference type="PANTHER" id="PTHR43133:SF63">
    <property type="entry name" value="RNA POLYMERASE SIGMA FACTOR FECI-RELATED"/>
    <property type="match status" value="1"/>
</dbReference>
<keyword evidence="4" id="KW-0804">Transcription</keyword>
<evidence type="ECO:0000313" key="7">
    <source>
        <dbReference type="EMBL" id="TGD72965.1"/>
    </source>
</evidence>
<dbReference type="EMBL" id="SRLE01000008">
    <property type="protein sequence ID" value="TGD72965.1"/>
    <property type="molecule type" value="Genomic_DNA"/>
</dbReference>
<dbReference type="GO" id="GO:0016987">
    <property type="term" value="F:sigma factor activity"/>
    <property type="evidence" value="ECO:0007669"/>
    <property type="project" value="UniProtKB-KW"/>
</dbReference>
<evidence type="ECO:0000256" key="3">
    <source>
        <dbReference type="ARBA" id="ARBA00023082"/>
    </source>
</evidence>
<dbReference type="InterPro" id="IPR013325">
    <property type="entry name" value="RNA_pol_sigma_r2"/>
</dbReference>
<name>A0A4Z0M0Z4_9GAMM</name>
<dbReference type="Gene3D" id="1.10.1740.10">
    <property type="match status" value="1"/>
</dbReference>
<feature type="domain" description="RNA polymerase sigma factor 70 region 4 type 2" evidence="6">
    <location>
        <begin position="116"/>
        <end position="167"/>
    </location>
</feature>
<comment type="caution">
    <text evidence="7">The sequence shown here is derived from an EMBL/GenBank/DDBJ whole genome shotgun (WGS) entry which is preliminary data.</text>
</comment>
<dbReference type="InterPro" id="IPR013324">
    <property type="entry name" value="RNA_pol_sigma_r3/r4-like"/>
</dbReference>
<dbReference type="SUPFAM" id="SSF88659">
    <property type="entry name" value="Sigma3 and sigma4 domains of RNA polymerase sigma factors"/>
    <property type="match status" value="1"/>
</dbReference>
<dbReference type="AlphaFoldDB" id="A0A4Z0M0Z4"/>
<dbReference type="InterPro" id="IPR014284">
    <property type="entry name" value="RNA_pol_sigma-70_dom"/>
</dbReference>
<dbReference type="GO" id="GO:0003677">
    <property type="term" value="F:DNA binding"/>
    <property type="evidence" value="ECO:0007669"/>
    <property type="project" value="InterPro"/>
</dbReference>
<dbReference type="InterPro" id="IPR013249">
    <property type="entry name" value="RNA_pol_sigma70_r4_t2"/>
</dbReference>
<dbReference type="Proteomes" id="UP000298050">
    <property type="component" value="Unassembled WGS sequence"/>
</dbReference>
<feature type="domain" description="RNA polymerase sigma-70 region 2" evidence="5">
    <location>
        <begin position="12"/>
        <end position="77"/>
    </location>
</feature>
<sequence length="181" mass="20171">MANDKDQFIAELVVQNRGALEKFLAQRLDNPEDAAEIAQEAFLRLHRLDDPGRLDNARAYLYQVAGNLAIDQLRRRKLHFRFLAGEMREHPDDGVDTGAAEPSPEQILGASQRLAAINAAVESLPFKAKQAFLLHRQNGLPYSAIAEQLQVSVSSVEKYILQALRACREALEALEDPAARK</sequence>
<evidence type="ECO:0000259" key="6">
    <source>
        <dbReference type="Pfam" id="PF08281"/>
    </source>
</evidence>
<protein>
    <submittedName>
        <fullName evidence="7">Sigma-70 family RNA polymerase sigma factor</fullName>
    </submittedName>
</protein>
<accession>A0A4Z0M0Z4</accession>
<dbReference type="InterPro" id="IPR007627">
    <property type="entry name" value="RNA_pol_sigma70_r2"/>
</dbReference>
<dbReference type="PANTHER" id="PTHR43133">
    <property type="entry name" value="RNA POLYMERASE ECF-TYPE SIGMA FACTO"/>
    <property type="match status" value="1"/>
</dbReference>
<evidence type="ECO:0000259" key="5">
    <source>
        <dbReference type="Pfam" id="PF04542"/>
    </source>
</evidence>
<dbReference type="Pfam" id="PF08281">
    <property type="entry name" value="Sigma70_r4_2"/>
    <property type="match status" value="1"/>
</dbReference>
<keyword evidence="3" id="KW-0731">Sigma factor</keyword>
<evidence type="ECO:0000256" key="4">
    <source>
        <dbReference type="ARBA" id="ARBA00023163"/>
    </source>
</evidence>
<dbReference type="RefSeq" id="WP_135444128.1">
    <property type="nucleotide sequence ID" value="NZ_SRLE01000008.1"/>
</dbReference>
<gene>
    <name evidence="7" type="ORF">E4634_11800</name>
</gene>
<dbReference type="InterPro" id="IPR036388">
    <property type="entry name" value="WH-like_DNA-bd_sf"/>
</dbReference>